<dbReference type="InterPro" id="IPR036390">
    <property type="entry name" value="WH_DNA-bd_sf"/>
</dbReference>
<evidence type="ECO:0000313" key="4">
    <source>
        <dbReference type="Proteomes" id="UP001589750"/>
    </source>
</evidence>
<dbReference type="EMBL" id="JBHMDG010000034">
    <property type="protein sequence ID" value="MFB9315373.1"/>
    <property type="molecule type" value="Genomic_DNA"/>
</dbReference>
<evidence type="ECO:0000259" key="2">
    <source>
        <dbReference type="Pfam" id="PF04326"/>
    </source>
</evidence>
<dbReference type="InterPro" id="IPR038461">
    <property type="entry name" value="Schlafen_AlbA_2_dom_sf"/>
</dbReference>
<dbReference type="SUPFAM" id="SSF46785">
    <property type="entry name" value="Winged helix' DNA-binding domain"/>
    <property type="match status" value="1"/>
</dbReference>
<evidence type="ECO:0000256" key="1">
    <source>
        <dbReference type="SAM" id="MobiDB-lite"/>
    </source>
</evidence>
<feature type="domain" description="Schlafen AlbA-2" evidence="2">
    <location>
        <begin position="25"/>
        <end position="143"/>
    </location>
</feature>
<evidence type="ECO:0000313" key="3">
    <source>
        <dbReference type="EMBL" id="MFB9315373.1"/>
    </source>
</evidence>
<dbReference type="PANTHER" id="PTHR30595:SF6">
    <property type="entry name" value="SCHLAFEN ALBA-2 DOMAIN-CONTAINING PROTEIN"/>
    <property type="match status" value="1"/>
</dbReference>
<dbReference type="Gene3D" id="3.30.565.60">
    <property type="match status" value="1"/>
</dbReference>
<dbReference type="InterPro" id="IPR038475">
    <property type="entry name" value="RecG_C_sf"/>
</dbReference>
<accession>A0ABV5KGX9</accession>
<dbReference type="RefSeq" id="WP_140009294.1">
    <property type="nucleotide sequence ID" value="NZ_JBHMDG010000034.1"/>
</dbReference>
<sequence>MIEVDSVETLDELLGELRTLKVDHQVVEAKASRKALPDSLMESVSAFANTDSGGLILLGVDENDGAFDVVGVENPKPVHDTFAARCALLDPPMRLAIYALDHPDGVVLTARVPSVPRHQRPCHRQGEPYTSSYIRVGDRDDLMSRPEVDDLLANRTGKDHSARAAPEAAMLRTDLVEMFLTAARQVTPRNEELPPDRLMHKYRITDDAGTPTLAAILALGDSPESQTPAARVSYQVAPAAGDDSVRFATATHLEGTIGEILDEGIALLRRDLRSSVASRSDGHVVNRLEVPVEALREILGNALVHRSFAPGQDQSSSRLVVQDDYVLVTSPGGIHVDVDPRDLGHAATLSTPRNLTLTRICELLTTPSGARLTEGQASGIRAADRACHQTGNAPALFASRPARFCVALFRGPLDTARTASLYDSSGFSLNVREARIVAFARRLEDFLAQDLSSDFNEVRLDARLAARLFERTDQERVTVELAGLEERGILRSRRIADRVAWSLTPTEELRGGAPGEPDGGDSGTKRPRRKSRSEQISVLLSAITEARHSEVRLSDAMDALGVSRATANTVIRIAAEKGLVEATTDVVHSPNRAYRLTPTGEAAAARRRR</sequence>
<dbReference type="Gene3D" id="1.10.10.10">
    <property type="entry name" value="Winged helix-like DNA-binding domain superfamily/Winged helix DNA-binding domain"/>
    <property type="match status" value="1"/>
</dbReference>
<dbReference type="InterPro" id="IPR036388">
    <property type="entry name" value="WH-like_DNA-bd_sf"/>
</dbReference>
<dbReference type="Proteomes" id="UP001589750">
    <property type="component" value="Unassembled WGS sequence"/>
</dbReference>
<keyword evidence="4" id="KW-1185">Reference proteome</keyword>
<organism evidence="3 4">
    <name type="scientific">Nocardioides plantarum</name>
    <dbReference type="NCBI Taxonomy" id="29299"/>
    <lineage>
        <taxon>Bacteria</taxon>
        <taxon>Bacillati</taxon>
        <taxon>Actinomycetota</taxon>
        <taxon>Actinomycetes</taxon>
        <taxon>Propionibacteriales</taxon>
        <taxon>Nocardioidaceae</taxon>
        <taxon>Nocardioides</taxon>
    </lineage>
</organism>
<gene>
    <name evidence="3" type="ORF">ACFFRI_20160</name>
</gene>
<name>A0ABV5KGX9_9ACTN</name>
<reference evidence="3 4" key="1">
    <citation type="submission" date="2024-09" db="EMBL/GenBank/DDBJ databases">
        <authorList>
            <person name="Sun Q."/>
            <person name="Mori K."/>
        </authorList>
    </citation>
    <scope>NUCLEOTIDE SEQUENCE [LARGE SCALE GENOMIC DNA]</scope>
    <source>
        <strain evidence="3 4">JCM 9626</strain>
    </source>
</reference>
<dbReference type="InterPro" id="IPR007421">
    <property type="entry name" value="Schlafen_AlbA_2_dom"/>
</dbReference>
<dbReference type="Pfam" id="PF04326">
    <property type="entry name" value="SLFN_AlbA_2"/>
    <property type="match status" value="1"/>
</dbReference>
<comment type="caution">
    <text evidence="3">The sequence shown here is derived from an EMBL/GenBank/DDBJ whole genome shotgun (WGS) entry which is preliminary data.</text>
</comment>
<feature type="region of interest" description="Disordered" evidence="1">
    <location>
        <begin position="506"/>
        <end position="534"/>
    </location>
</feature>
<proteinExistence type="predicted"/>
<dbReference type="PANTHER" id="PTHR30595">
    <property type="entry name" value="GLPR-RELATED TRANSCRIPTIONAL REPRESSOR"/>
    <property type="match status" value="1"/>
</dbReference>
<protein>
    <submittedName>
        <fullName evidence="3">RNA-binding domain-containing protein</fullName>
    </submittedName>
</protein>
<dbReference type="Pfam" id="PF13749">
    <property type="entry name" value="HATPase_c_4"/>
    <property type="match status" value="1"/>
</dbReference>
<dbReference type="Gene3D" id="3.30.950.30">
    <property type="entry name" value="Schlafen, AAA domain"/>
    <property type="match status" value="1"/>
</dbReference>